<dbReference type="EMBL" id="JAVRET010000097">
    <property type="protein sequence ID" value="MDT0412824.1"/>
    <property type="molecule type" value="Genomic_DNA"/>
</dbReference>
<evidence type="ECO:0000259" key="4">
    <source>
        <dbReference type="PROSITE" id="PS50043"/>
    </source>
</evidence>
<evidence type="ECO:0000313" key="8">
    <source>
        <dbReference type="Proteomes" id="UP001183607"/>
    </source>
</evidence>
<dbReference type="EMBL" id="JAVRER010000072">
    <property type="protein sequence ID" value="MDT0419323.1"/>
    <property type="molecule type" value="Genomic_DNA"/>
</dbReference>
<evidence type="ECO:0000256" key="3">
    <source>
        <dbReference type="PROSITE-ProRule" id="PRU00169"/>
    </source>
</evidence>
<keyword evidence="1 3" id="KW-0597">Phosphoprotein</keyword>
<dbReference type="SMART" id="SM00421">
    <property type="entry name" value="HTH_LUXR"/>
    <property type="match status" value="1"/>
</dbReference>
<dbReference type="InterPro" id="IPR011006">
    <property type="entry name" value="CheY-like_superfamily"/>
</dbReference>
<organism evidence="7 8">
    <name type="scientific">Streptomyces evansiae</name>
    <dbReference type="NCBI Taxonomy" id="3075535"/>
    <lineage>
        <taxon>Bacteria</taxon>
        <taxon>Bacillati</taxon>
        <taxon>Actinomycetota</taxon>
        <taxon>Actinomycetes</taxon>
        <taxon>Kitasatosporales</taxon>
        <taxon>Streptomycetaceae</taxon>
        <taxon>Streptomyces</taxon>
    </lineage>
</organism>
<evidence type="ECO:0000313" key="6">
    <source>
        <dbReference type="EMBL" id="MDT0412824.1"/>
    </source>
</evidence>
<evidence type="ECO:0000256" key="2">
    <source>
        <dbReference type="ARBA" id="ARBA00023125"/>
    </source>
</evidence>
<evidence type="ECO:0000313" key="7">
    <source>
        <dbReference type="EMBL" id="MDT0419323.1"/>
    </source>
</evidence>
<name>A0ABD5EF92_9ACTN</name>
<proteinExistence type="predicted"/>
<dbReference type="InterPro" id="IPR000792">
    <property type="entry name" value="Tscrpt_reg_LuxR_C"/>
</dbReference>
<dbReference type="AlphaFoldDB" id="A0ABD5EF92"/>
<dbReference type="SMART" id="SM00448">
    <property type="entry name" value="REC"/>
    <property type="match status" value="1"/>
</dbReference>
<keyword evidence="9" id="KW-1185">Reference proteome</keyword>
<accession>A0ABD5EF92</accession>
<feature type="modified residue" description="4-aspartylphosphate" evidence="3">
    <location>
        <position position="61"/>
    </location>
</feature>
<dbReference type="PROSITE" id="PS50110">
    <property type="entry name" value="RESPONSE_REGULATORY"/>
    <property type="match status" value="1"/>
</dbReference>
<dbReference type="CDD" id="cd06170">
    <property type="entry name" value="LuxR_C_like"/>
    <property type="match status" value="1"/>
</dbReference>
<dbReference type="PANTHER" id="PTHR43214:SF43">
    <property type="entry name" value="TWO-COMPONENT RESPONSE REGULATOR"/>
    <property type="match status" value="1"/>
</dbReference>
<dbReference type="PROSITE" id="PS00622">
    <property type="entry name" value="HTH_LUXR_1"/>
    <property type="match status" value="1"/>
</dbReference>
<dbReference type="Proteomes" id="UP001183607">
    <property type="component" value="Unassembled WGS sequence"/>
</dbReference>
<reference evidence="7" key="2">
    <citation type="submission" date="2024-03" db="EMBL/GenBank/DDBJ databases">
        <title>30 novel species of actinomycetes from the DSMZ collection.</title>
        <authorList>
            <person name="Nouioui I."/>
        </authorList>
    </citation>
    <scope>NUCLEOTIDE SEQUENCE</scope>
    <source>
        <strain evidence="6">DSM 41979</strain>
        <strain evidence="7">DSM 41982</strain>
    </source>
</reference>
<gene>
    <name evidence="7" type="ORF">RM574_27975</name>
    <name evidence="6" type="ORF">RM698_27730</name>
</gene>
<evidence type="ECO:0000259" key="5">
    <source>
        <dbReference type="PROSITE" id="PS50110"/>
    </source>
</evidence>
<dbReference type="CDD" id="cd17535">
    <property type="entry name" value="REC_NarL-like"/>
    <property type="match status" value="1"/>
</dbReference>
<dbReference type="Pfam" id="PF00072">
    <property type="entry name" value="Response_reg"/>
    <property type="match status" value="1"/>
</dbReference>
<feature type="domain" description="HTH luxR-type" evidence="4">
    <location>
        <begin position="141"/>
        <end position="206"/>
    </location>
</feature>
<dbReference type="PROSITE" id="PS50043">
    <property type="entry name" value="HTH_LUXR_2"/>
    <property type="match status" value="1"/>
</dbReference>
<dbReference type="Proteomes" id="UP001183610">
    <property type="component" value="Unassembled WGS sequence"/>
</dbReference>
<dbReference type="Gene3D" id="3.40.50.2300">
    <property type="match status" value="1"/>
</dbReference>
<dbReference type="PRINTS" id="PR00038">
    <property type="entry name" value="HTHLUXR"/>
</dbReference>
<dbReference type="InterPro" id="IPR001789">
    <property type="entry name" value="Sig_transdc_resp-reg_receiver"/>
</dbReference>
<dbReference type="SUPFAM" id="SSF46894">
    <property type="entry name" value="C-terminal effector domain of the bipartite response regulators"/>
    <property type="match status" value="1"/>
</dbReference>
<protein>
    <submittedName>
        <fullName evidence="7">Response regulator transcription factor</fullName>
    </submittedName>
</protein>
<evidence type="ECO:0000313" key="9">
    <source>
        <dbReference type="Proteomes" id="UP001183610"/>
    </source>
</evidence>
<sequence>MPIAPPEPLRLVVADDNPVVRAGLRALLEGRADAVVVAEAADGRQALAATERHRPDGVLLDLRMPVVDGLTVLPRLARLAPVLVITYGRDAELHARARRLGAAGCLVHGDFTVPQLVGAVRHLRAGAPALPPPSQKQSPVRPSWGGPLSAREEEVMNLIAAGLNNRQIAAACFITEKTVKNHINRIFAKLQTTTRSEAIARWLGTAHPALGGPHA</sequence>
<dbReference type="PANTHER" id="PTHR43214">
    <property type="entry name" value="TWO-COMPONENT RESPONSE REGULATOR"/>
    <property type="match status" value="1"/>
</dbReference>
<dbReference type="InterPro" id="IPR039420">
    <property type="entry name" value="WalR-like"/>
</dbReference>
<dbReference type="RefSeq" id="WP_010264664.1">
    <property type="nucleotide sequence ID" value="NZ_JAVRER010000072.1"/>
</dbReference>
<keyword evidence="2" id="KW-0238">DNA-binding</keyword>
<dbReference type="InterPro" id="IPR058245">
    <property type="entry name" value="NreC/VraR/RcsB-like_REC"/>
</dbReference>
<dbReference type="Pfam" id="PF00196">
    <property type="entry name" value="GerE"/>
    <property type="match status" value="1"/>
</dbReference>
<dbReference type="SUPFAM" id="SSF52172">
    <property type="entry name" value="CheY-like"/>
    <property type="match status" value="1"/>
</dbReference>
<dbReference type="GO" id="GO:0003677">
    <property type="term" value="F:DNA binding"/>
    <property type="evidence" value="ECO:0007669"/>
    <property type="project" value="UniProtKB-KW"/>
</dbReference>
<dbReference type="InterPro" id="IPR016032">
    <property type="entry name" value="Sig_transdc_resp-reg_C-effctor"/>
</dbReference>
<reference evidence="8 9" key="1">
    <citation type="submission" date="2023-07" db="EMBL/GenBank/DDBJ databases">
        <title>30 novel species of actinomycetes from the DSMZ collection.</title>
        <authorList>
            <person name="Nouioui I."/>
        </authorList>
    </citation>
    <scope>NUCLEOTIDE SEQUENCE [LARGE SCALE GENOMIC DNA]</scope>
    <source>
        <strain evidence="9">DSM 41979</strain>
        <strain evidence="8">DSM 41982</strain>
    </source>
</reference>
<comment type="caution">
    <text evidence="7">The sequence shown here is derived from an EMBL/GenBank/DDBJ whole genome shotgun (WGS) entry which is preliminary data.</text>
</comment>
<feature type="domain" description="Response regulatory" evidence="5">
    <location>
        <begin position="10"/>
        <end position="124"/>
    </location>
</feature>
<evidence type="ECO:0000256" key="1">
    <source>
        <dbReference type="ARBA" id="ARBA00022553"/>
    </source>
</evidence>